<dbReference type="InterPro" id="IPR007627">
    <property type="entry name" value="RNA_pol_sigma70_r2"/>
</dbReference>
<dbReference type="EMBL" id="FNFO01000006">
    <property type="protein sequence ID" value="SDL49336.1"/>
    <property type="molecule type" value="Genomic_DNA"/>
</dbReference>
<sequence>MFQDPPSLHRIVDELRAGNRLALEELYLHYYQRLCDFACQITHNPELAEEVVVKVFMNLWQHRQLLSISSSLQGYLYATVRRKAQEATSHQLIPGLQKKKAENADEAPFNPLDLLLYQELNYRPNHLVDRLPAQDQLILRLKLSGLSYTEIALTLALSWRHIAASLDRSLNFFMYGGSVPYGEADGAKRWNEAEVDSWLTYILDQASEEVTSQVAQWLLQSADYTRLEKELRECIQDITLDRAVYDVLGRGLQKLDDKMDAAEAWHFWEKRPTRTFRFHKKRSAHIALLLMTFLVGLTLGLIAYRTYQQPQAKKVSVETLQKGQTLIRNVIHLGDGS</sequence>
<evidence type="ECO:0000256" key="1">
    <source>
        <dbReference type="ARBA" id="ARBA00010641"/>
    </source>
</evidence>
<keyword evidence="5" id="KW-0472">Membrane</keyword>
<gene>
    <name evidence="7" type="ORF">SAMN05421823_106167</name>
</gene>
<evidence type="ECO:0000313" key="8">
    <source>
        <dbReference type="Proteomes" id="UP000198510"/>
    </source>
</evidence>
<comment type="similarity">
    <text evidence="1">Belongs to the sigma-70 factor family. ECF subfamily.</text>
</comment>
<keyword evidence="8" id="KW-1185">Reference proteome</keyword>
<protein>
    <submittedName>
        <fullName evidence="7">RNA polymerase sigma factor, sigma-70 family</fullName>
    </submittedName>
</protein>
<keyword evidence="5" id="KW-1133">Transmembrane helix</keyword>
<dbReference type="NCBIfam" id="TIGR02937">
    <property type="entry name" value="sigma70-ECF"/>
    <property type="match status" value="1"/>
</dbReference>
<keyword evidence="2" id="KW-0805">Transcription regulation</keyword>
<keyword evidence="5" id="KW-0812">Transmembrane</keyword>
<dbReference type="STRING" id="1075417.SAMN05421823_106167"/>
<dbReference type="OrthoDB" id="1524077at2"/>
<organism evidence="7 8">
    <name type="scientific">Catalinimonas alkaloidigena</name>
    <dbReference type="NCBI Taxonomy" id="1075417"/>
    <lineage>
        <taxon>Bacteria</taxon>
        <taxon>Pseudomonadati</taxon>
        <taxon>Bacteroidota</taxon>
        <taxon>Cytophagia</taxon>
        <taxon>Cytophagales</taxon>
        <taxon>Catalimonadaceae</taxon>
        <taxon>Catalinimonas</taxon>
    </lineage>
</organism>
<feature type="transmembrane region" description="Helical" evidence="5">
    <location>
        <begin position="284"/>
        <end position="304"/>
    </location>
</feature>
<dbReference type="InterPro" id="IPR013324">
    <property type="entry name" value="RNA_pol_sigma_r3/r4-like"/>
</dbReference>
<dbReference type="InterPro" id="IPR013325">
    <property type="entry name" value="RNA_pol_sigma_r2"/>
</dbReference>
<proteinExistence type="inferred from homology"/>
<dbReference type="InterPro" id="IPR039425">
    <property type="entry name" value="RNA_pol_sigma-70-like"/>
</dbReference>
<dbReference type="AlphaFoldDB" id="A0A1G9KIB9"/>
<evidence type="ECO:0000256" key="5">
    <source>
        <dbReference type="SAM" id="Phobius"/>
    </source>
</evidence>
<evidence type="ECO:0000313" key="7">
    <source>
        <dbReference type="EMBL" id="SDL49336.1"/>
    </source>
</evidence>
<evidence type="ECO:0000256" key="4">
    <source>
        <dbReference type="ARBA" id="ARBA00023163"/>
    </source>
</evidence>
<dbReference type="RefSeq" id="WP_089683890.1">
    <property type="nucleotide sequence ID" value="NZ_FNFO01000006.1"/>
</dbReference>
<dbReference type="PANTHER" id="PTHR43133">
    <property type="entry name" value="RNA POLYMERASE ECF-TYPE SIGMA FACTO"/>
    <property type="match status" value="1"/>
</dbReference>
<dbReference type="SUPFAM" id="SSF88946">
    <property type="entry name" value="Sigma2 domain of RNA polymerase sigma factors"/>
    <property type="match status" value="1"/>
</dbReference>
<dbReference type="PANTHER" id="PTHR43133:SF46">
    <property type="entry name" value="RNA POLYMERASE SIGMA-70 FACTOR ECF SUBFAMILY"/>
    <property type="match status" value="1"/>
</dbReference>
<feature type="domain" description="RNA polymerase sigma-70 region 2" evidence="6">
    <location>
        <begin position="26"/>
        <end position="86"/>
    </location>
</feature>
<dbReference type="GO" id="GO:0016987">
    <property type="term" value="F:sigma factor activity"/>
    <property type="evidence" value="ECO:0007669"/>
    <property type="project" value="UniProtKB-KW"/>
</dbReference>
<dbReference type="Gene3D" id="1.10.1740.10">
    <property type="match status" value="1"/>
</dbReference>
<accession>A0A1G9KIB9</accession>
<name>A0A1G9KIB9_9BACT</name>
<evidence type="ECO:0000256" key="3">
    <source>
        <dbReference type="ARBA" id="ARBA00023082"/>
    </source>
</evidence>
<reference evidence="7 8" key="1">
    <citation type="submission" date="2016-10" db="EMBL/GenBank/DDBJ databases">
        <authorList>
            <person name="de Groot N.N."/>
        </authorList>
    </citation>
    <scope>NUCLEOTIDE SEQUENCE [LARGE SCALE GENOMIC DNA]</scope>
    <source>
        <strain evidence="7 8">DSM 25186</strain>
    </source>
</reference>
<evidence type="ECO:0000259" key="6">
    <source>
        <dbReference type="Pfam" id="PF04542"/>
    </source>
</evidence>
<evidence type="ECO:0000256" key="2">
    <source>
        <dbReference type="ARBA" id="ARBA00023015"/>
    </source>
</evidence>
<dbReference type="SUPFAM" id="SSF88659">
    <property type="entry name" value="Sigma3 and sigma4 domains of RNA polymerase sigma factors"/>
    <property type="match status" value="1"/>
</dbReference>
<dbReference type="Pfam" id="PF04542">
    <property type="entry name" value="Sigma70_r2"/>
    <property type="match status" value="1"/>
</dbReference>
<dbReference type="GO" id="GO:0006352">
    <property type="term" value="P:DNA-templated transcription initiation"/>
    <property type="evidence" value="ECO:0007669"/>
    <property type="project" value="InterPro"/>
</dbReference>
<keyword evidence="4" id="KW-0804">Transcription</keyword>
<dbReference type="Proteomes" id="UP000198510">
    <property type="component" value="Unassembled WGS sequence"/>
</dbReference>
<keyword evidence="3" id="KW-0731">Sigma factor</keyword>
<dbReference type="InterPro" id="IPR014284">
    <property type="entry name" value="RNA_pol_sigma-70_dom"/>
</dbReference>